<dbReference type="GO" id="GO:0006355">
    <property type="term" value="P:regulation of DNA-templated transcription"/>
    <property type="evidence" value="ECO:0007669"/>
    <property type="project" value="InterPro"/>
</dbReference>
<accession>A0A0J9CDZ6</accession>
<dbReference type="PATRIC" id="fig|742734.4.peg.1347"/>
<dbReference type="GO" id="GO:0003723">
    <property type="term" value="F:RNA binding"/>
    <property type="evidence" value="ECO:0007669"/>
    <property type="project" value="InterPro"/>
</dbReference>
<evidence type="ECO:0000313" key="3">
    <source>
        <dbReference type="EMBL" id="KMW22719.1"/>
    </source>
</evidence>
<dbReference type="Gene3D" id="2.30.24.10">
    <property type="entry name" value="CAT RNA-binding domain"/>
    <property type="match status" value="1"/>
</dbReference>
<protein>
    <recommendedName>
        <fullName evidence="2">PRD domain-containing protein</fullName>
    </recommendedName>
</protein>
<dbReference type="PANTHER" id="PTHR30185">
    <property type="entry name" value="CRYPTIC BETA-GLUCOSIDE BGL OPERON ANTITERMINATOR"/>
    <property type="match status" value="1"/>
</dbReference>
<dbReference type="PANTHER" id="PTHR30185:SF15">
    <property type="entry name" value="CRYPTIC BETA-GLUCOSIDE BGL OPERON ANTITERMINATOR"/>
    <property type="match status" value="1"/>
</dbReference>
<name>A0A0J9CDZ6_9FIRM</name>
<dbReference type="GeneID" id="93164701"/>
<keyword evidence="1" id="KW-0677">Repeat</keyword>
<evidence type="ECO:0000259" key="2">
    <source>
        <dbReference type="PROSITE" id="PS51372"/>
    </source>
</evidence>
<dbReference type="InterPro" id="IPR011608">
    <property type="entry name" value="PRD"/>
</dbReference>
<comment type="caution">
    <text evidence="3">The sequence shown here is derived from an EMBL/GenBank/DDBJ whole genome shotgun (WGS) entry which is preliminary data.</text>
</comment>
<dbReference type="InterPro" id="IPR050661">
    <property type="entry name" value="BglG_antiterminators"/>
</dbReference>
<dbReference type="OrthoDB" id="9813552at2"/>
<evidence type="ECO:0000256" key="1">
    <source>
        <dbReference type="ARBA" id="ARBA00022737"/>
    </source>
</evidence>
<feature type="domain" description="PRD" evidence="2">
    <location>
        <begin position="65"/>
        <end position="170"/>
    </location>
</feature>
<organism evidence="3 4">
    <name type="scientific">[Clostridium] citroniae WAL-19142</name>
    <dbReference type="NCBI Taxonomy" id="742734"/>
    <lineage>
        <taxon>Bacteria</taxon>
        <taxon>Bacillati</taxon>
        <taxon>Bacillota</taxon>
        <taxon>Clostridia</taxon>
        <taxon>Lachnospirales</taxon>
        <taxon>Lachnospiraceae</taxon>
        <taxon>Enterocloster</taxon>
    </lineage>
</organism>
<dbReference type="Proteomes" id="UP000037392">
    <property type="component" value="Unassembled WGS sequence"/>
</dbReference>
<gene>
    <name evidence="3" type="ORF">HMPREF9470_01254</name>
</gene>
<dbReference type="InterPro" id="IPR036634">
    <property type="entry name" value="PRD_sf"/>
</dbReference>
<reference evidence="3 4" key="1">
    <citation type="submission" date="2011-04" db="EMBL/GenBank/DDBJ databases">
        <title>The Genome Sequence of Clostridium citroniae WAL-19142.</title>
        <authorList>
            <consortium name="The Broad Institute Genome Sequencing Platform"/>
            <person name="Earl A."/>
            <person name="Ward D."/>
            <person name="Feldgarden M."/>
            <person name="Gevers D."/>
            <person name="Warren Y.A."/>
            <person name="Tyrrell K.L."/>
            <person name="Citron D.M."/>
            <person name="Goldstein E.J."/>
            <person name="Daigneault M."/>
            <person name="Allen-Vercoe E."/>
            <person name="Young S.K."/>
            <person name="Zeng Q."/>
            <person name="Gargeya S."/>
            <person name="Fitzgerald M."/>
            <person name="Haas B."/>
            <person name="Abouelleil A."/>
            <person name="Alvarado L."/>
            <person name="Arachchi H.M."/>
            <person name="Berlin A."/>
            <person name="Brown A."/>
            <person name="Chapman S.B."/>
            <person name="Chen Z."/>
            <person name="Dunbar C."/>
            <person name="Freedman E."/>
            <person name="Gearin G."/>
            <person name="Gellesch M."/>
            <person name="Goldberg J."/>
            <person name="Griggs A."/>
            <person name="Gujja S."/>
            <person name="Heilman E.R."/>
            <person name="Heiman D."/>
            <person name="Howarth C."/>
            <person name="Larson L."/>
            <person name="Lui A."/>
            <person name="MacDonald P.J."/>
            <person name="Mehta T."/>
            <person name="Montmayeur A."/>
            <person name="Murphy C."/>
            <person name="Neiman D."/>
            <person name="Pearson M."/>
            <person name="Priest M."/>
            <person name="Roberts A."/>
            <person name="Saif S."/>
            <person name="Shea T."/>
            <person name="Shenoy N."/>
            <person name="Sisk P."/>
            <person name="Stolte C."/>
            <person name="Sykes S."/>
            <person name="White J."/>
            <person name="Yandava C."/>
            <person name="Wortman J."/>
            <person name="Nusbaum C."/>
            <person name="Birren B."/>
        </authorList>
    </citation>
    <scope>NUCLEOTIDE SEQUENCE [LARGE SCALE GENOMIC DNA]</scope>
    <source>
        <strain evidence="3 4">WAL-19142</strain>
    </source>
</reference>
<dbReference type="SMART" id="SM01061">
    <property type="entry name" value="CAT_RBD"/>
    <property type="match status" value="1"/>
</dbReference>
<dbReference type="SUPFAM" id="SSF50151">
    <property type="entry name" value="SacY-like RNA-binding domain"/>
    <property type="match status" value="1"/>
</dbReference>
<proteinExistence type="predicted"/>
<dbReference type="Pfam" id="PF03123">
    <property type="entry name" value="CAT_RBD"/>
    <property type="match status" value="1"/>
</dbReference>
<dbReference type="EMBL" id="ADLK01000008">
    <property type="protein sequence ID" value="KMW22719.1"/>
    <property type="molecule type" value="Genomic_DNA"/>
</dbReference>
<dbReference type="AlphaFoldDB" id="A0A0J9CDZ6"/>
<sequence>MRVVKVLNNSLVLALDEEGQEAILMGKGIGFHKATGSTLKKEEVEKVFVLKDRNISRNIIRLAADTDGVFFELAKTVIDHGRERFGMELMDHLYLSLTDHLSYAVQRVKDGIIFQNFYTLEMRKFNPHEFEVGNFALDLVEEKLGVRLPDDEAGNIALHFINAQQDNPYNSQNQVINSVVEDILSIIKYSFHIVYDKEDTSYTRCVTHLRLFAQRLMKGEMMPDERNTFLYRQIMETCARERECVEKIGVYVRERFKVSITDQEELYLTLHIHRVMDTIQQKGQV</sequence>
<dbReference type="PROSITE" id="PS51372">
    <property type="entry name" value="PRD_2"/>
    <property type="match status" value="2"/>
</dbReference>
<dbReference type="RefSeq" id="WP_007862821.1">
    <property type="nucleotide sequence ID" value="NZ_KQ235876.1"/>
</dbReference>
<dbReference type="InterPro" id="IPR036650">
    <property type="entry name" value="CAT_RNA-bd_dom_sf"/>
</dbReference>
<evidence type="ECO:0000313" key="4">
    <source>
        <dbReference type="Proteomes" id="UP000037392"/>
    </source>
</evidence>
<dbReference type="InterPro" id="IPR004341">
    <property type="entry name" value="CAT_RNA-bd_dom"/>
</dbReference>
<feature type="domain" description="PRD" evidence="2">
    <location>
        <begin position="171"/>
        <end position="282"/>
    </location>
</feature>
<dbReference type="SUPFAM" id="SSF63520">
    <property type="entry name" value="PTS-regulatory domain, PRD"/>
    <property type="match status" value="2"/>
</dbReference>
<dbReference type="Pfam" id="PF00874">
    <property type="entry name" value="PRD"/>
    <property type="match status" value="2"/>
</dbReference>
<dbReference type="Gene3D" id="1.10.1790.10">
    <property type="entry name" value="PRD domain"/>
    <property type="match status" value="2"/>
</dbReference>